<evidence type="ECO:0000256" key="6">
    <source>
        <dbReference type="ARBA" id="ARBA00038076"/>
    </source>
</evidence>
<name>A0A650EP50_9FIRM</name>
<evidence type="ECO:0000256" key="1">
    <source>
        <dbReference type="ARBA" id="ARBA00004651"/>
    </source>
</evidence>
<feature type="transmembrane region" description="Helical" evidence="7">
    <location>
        <begin position="719"/>
        <end position="739"/>
    </location>
</feature>
<keyword evidence="4 7" id="KW-1133">Transmembrane helix</keyword>
<dbReference type="PANTHER" id="PTHR30572:SF4">
    <property type="entry name" value="ABC TRANSPORTER PERMEASE YTRF"/>
    <property type="match status" value="1"/>
</dbReference>
<gene>
    <name evidence="9" type="ORF">Firmicute1046_0740</name>
</gene>
<evidence type="ECO:0000256" key="5">
    <source>
        <dbReference type="ARBA" id="ARBA00023136"/>
    </source>
</evidence>
<dbReference type="AlphaFoldDB" id="A0A650EP50"/>
<reference evidence="9" key="1">
    <citation type="journal article" date="2020" name="J. ISSAAS">
        <title>Lactobacilli and other gastrointestinal microbiota of Peromyscus leucopus, reservoir host for agents of Lyme disease and other zoonoses in North America.</title>
        <authorList>
            <person name="Milovic A."/>
            <person name="Bassam K."/>
            <person name="Shao H."/>
            <person name="Chatzistamou I."/>
            <person name="Tufts D.M."/>
            <person name="Diuk-Wasser M."/>
            <person name="Barbour A.G."/>
        </authorList>
    </citation>
    <scope>NUCLEOTIDE SEQUENCE</scope>
    <source>
        <strain evidence="9">LL40</strain>
    </source>
</reference>
<feature type="transmembrane region" description="Helical" evidence="7">
    <location>
        <begin position="329"/>
        <end position="352"/>
    </location>
</feature>
<keyword evidence="2" id="KW-1003">Cell membrane</keyword>
<dbReference type="GO" id="GO:0022857">
    <property type="term" value="F:transmembrane transporter activity"/>
    <property type="evidence" value="ECO:0007669"/>
    <property type="project" value="TreeGrafter"/>
</dbReference>
<keyword evidence="5 7" id="KW-0472">Membrane</keyword>
<dbReference type="EMBL" id="MN577573">
    <property type="protein sequence ID" value="QGT50998.1"/>
    <property type="molecule type" value="Genomic_DNA"/>
</dbReference>
<feature type="transmembrane region" description="Helical" evidence="7">
    <location>
        <begin position="774"/>
        <end position="797"/>
    </location>
</feature>
<dbReference type="InterPro" id="IPR050250">
    <property type="entry name" value="Macrolide_Exporter_MacB"/>
</dbReference>
<keyword evidence="3 7" id="KW-0812">Transmembrane</keyword>
<feature type="transmembrane region" description="Helical" evidence="7">
    <location>
        <begin position="443"/>
        <end position="466"/>
    </location>
</feature>
<evidence type="ECO:0000256" key="4">
    <source>
        <dbReference type="ARBA" id="ARBA00022989"/>
    </source>
</evidence>
<evidence type="ECO:0000256" key="2">
    <source>
        <dbReference type="ARBA" id="ARBA00022475"/>
    </source>
</evidence>
<sequence length="852" mass="95006">MLKVNSKKAIRRLSNRSFKANVSRNVIAVIAIALTAILFTALFTVGSGMVENIQRQTMRQAGGDGMLYLKYMTDEQFDAVKNHPLIDRISYNRSICDRVESDALLKRHAEIYYMNDVGMDLGFCVPTHGHKPEKENEIIMDTRAMKMLGLPEVVGAPVTFRLKIHDGKIVERDFVLSGWWEADPTFDMASIMVVSKAYIDAHIDELYNSYYENYEMTGVVNSYIMCKNSFGLERKLERIITESGYSMDKNASNYIASNVNWSYMASNFDFDLPTVAGALAAIALIIFTGYLIIYNIFQISVIKDIRFYGLLKTIGTTGRQIKKIIRWQALILSCIGIPLGLIAGYFIGTAIVPLVMNNSSYAGTEFTTSANPMIFIGSIIFALITVVISTAKPGRIAASVSPVEAVRYTDNTNTKKKNRKTRGGAKISGMAAANLGRNKKRTALVVVSMTLSLVLFNTIYTLSIGFDMDKYLSTFVETDFLVSHASLINYTYSGEDDTVTERMISAIESQNGFKEGGCFFANIRDVECFRVKDRGNETLWRVENKDNDGNFFCAVYGLDDFPLGNLRVLEGNIDYEKLKSGEYILEGVYTDDNHNPMWETSHYNIGETVTLCNYKGDGETAGDNEYTEYQYKVMAKVAVNTFTNSCRMYYGHSYYLPAEVYKTMVANPGVMSYVYDVEDGSEAAMDAFLQNYTENVEPVMAYSSKNTKAKEFEGLRNTVIIVGGMLSLIIGLIGVLNFINSMLTSILTRKREFAMLQSIGMTSKQLVKMLITEGLIYTASAGAVSIALGAGVSALLANTIAKSLWFFTYQFTLMPLIMTIPILLIIGILLPIPVLKSVEKQSIVDRLRETEA</sequence>
<accession>A0A650EP50</accession>
<feature type="domain" description="ABC3 transporter permease C-terminal" evidence="8">
    <location>
        <begin position="281"/>
        <end position="401"/>
    </location>
</feature>
<feature type="transmembrane region" description="Helical" evidence="7">
    <location>
        <begin position="372"/>
        <end position="391"/>
    </location>
</feature>
<protein>
    <submittedName>
        <fullName evidence="9">Efflux ABC transporter permease</fullName>
    </submittedName>
</protein>
<dbReference type="GO" id="GO:0005886">
    <property type="term" value="C:plasma membrane"/>
    <property type="evidence" value="ECO:0007669"/>
    <property type="project" value="UniProtKB-SubCell"/>
</dbReference>
<comment type="subcellular location">
    <subcellularLocation>
        <location evidence="1">Cell membrane</location>
        <topology evidence="1">Multi-pass membrane protein</topology>
    </subcellularLocation>
</comment>
<feature type="transmembrane region" description="Helical" evidence="7">
    <location>
        <begin position="275"/>
        <end position="297"/>
    </location>
</feature>
<proteinExistence type="inferred from homology"/>
<dbReference type="PANTHER" id="PTHR30572">
    <property type="entry name" value="MEMBRANE COMPONENT OF TRANSPORTER-RELATED"/>
    <property type="match status" value="1"/>
</dbReference>
<dbReference type="InterPro" id="IPR003838">
    <property type="entry name" value="ABC3_permease_C"/>
</dbReference>
<organism evidence="9">
    <name type="scientific">uncultured Bacillota bacterium</name>
    <dbReference type="NCBI Taxonomy" id="344338"/>
    <lineage>
        <taxon>Bacteria</taxon>
        <taxon>Bacillati</taxon>
        <taxon>Bacillota</taxon>
        <taxon>environmental samples</taxon>
    </lineage>
</organism>
<comment type="similarity">
    <text evidence="6">Belongs to the ABC-4 integral membrane protein family.</text>
</comment>
<evidence type="ECO:0000259" key="8">
    <source>
        <dbReference type="Pfam" id="PF02687"/>
    </source>
</evidence>
<evidence type="ECO:0000256" key="3">
    <source>
        <dbReference type="ARBA" id="ARBA00022692"/>
    </source>
</evidence>
<dbReference type="Pfam" id="PF02687">
    <property type="entry name" value="FtsX"/>
    <property type="match status" value="2"/>
</dbReference>
<feature type="transmembrane region" description="Helical" evidence="7">
    <location>
        <begin position="809"/>
        <end position="832"/>
    </location>
</feature>
<evidence type="ECO:0000313" key="9">
    <source>
        <dbReference type="EMBL" id="QGT50998.1"/>
    </source>
</evidence>
<feature type="transmembrane region" description="Helical" evidence="7">
    <location>
        <begin position="21"/>
        <end position="45"/>
    </location>
</feature>
<evidence type="ECO:0000256" key="7">
    <source>
        <dbReference type="SAM" id="Phobius"/>
    </source>
</evidence>
<feature type="domain" description="ABC3 transporter permease C-terminal" evidence="8">
    <location>
        <begin position="725"/>
        <end position="835"/>
    </location>
</feature>